<dbReference type="SUPFAM" id="SSF54631">
    <property type="entry name" value="CBS-domain pair"/>
    <property type="match status" value="1"/>
</dbReference>
<name>M4V9P9_9BACT</name>
<dbReference type="AlphaFoldDB" id="M4V9P9"/>
<dbReference type="PANTHER" id="PTHR43099">
    <property type="entry name" value="UPF0053 PROTEIN YRKA"/>
    <property type="match status" value="1"/>
</dbReference>
<evidence type="ECO:0000259" key="10">
    <source>
        <dbReference type="PROSITE" id="PS51371"/>
    </source>
</evidence>
<evidence type="ECO:0000256" key="3">
    <source>
        <dbReference type="ARBA" id="ARBA00022692"/>
    </source>
</evidence>
<dbReference type="Pfam" id="PF00571">
    <property type="entry name" value="CBS"/>
    <property type="match status" value="2"/>
</dbReference>
<feature type="domain" description="CBS" evidence="10">
    <location>
        <begin position="270"/>
        <end position="327"/>
    </location>
</feature>
<dbReference type="STRING" id="1184267.A11Q_1722"/>
<dbReference type="InterPro" id="IPR051676">
    <property type="entry name" value="UPF0053_domain"/>
</dbReference>
<dbReference type="CDD" id="cd04590">
    <property type="entry name" value="CBS_pair_CorC_HlyC_assoc"/>
    <property type="match status" value="1"/>
</dbReference>
<evidence type="ECO:0000256" key="2">
    <source>
        <dbReference type="ARBA" id="ARBA00022475"/>
    </source>
</evidence>
<evidence type="ECO:0000256" key="8">
    <source>
        <dbReference type="PROSITE-ProRule" id="PRU01193"/>
    </source>
</evidence>
<dbReference type="eggNOG" id="COG1253">
    <property type="taxonomic scope" value="Bacteria"/>
</dbReference>
<evidence type="ECO:0000256" key="1">
    <source>
        <dbReference type="ARBA" id="ARBA00004651"/>
    </source>
</evidence>
<feature type="transmembrane region" description="Helical" evidence="9">
    <location>
        <begin position="100"/>
        <end position="121"/>
    </location>
</feature>
<dbReference type="HOGENOM" id="CLU_015237_4_0_7"/>
<proteinExistence type="predicted"/>
<accession>M4V9P9</accession>
<protein>
    <recommendedName>
        <fullName evidence="14">Hemolysin</fullName>
    </recommendedName>
</protein>
<keyword evidence="13" id="KW-1185">Reference proteome</keyword>
<evidence type="ECO:0000259" key="11">
    <source>
        <dbReference type="PROSITE" id="PS51846"/>
    </source>
</evidence>
<organism evidence="12 13">
    <name type="scientific">Pseudobdellovibrio exovorus JSS</name>
    <dbReference type="NCBI Taxonomy" id="1184267"/>
    <lineage>
        <taxon>Bacteria</taxon>
        <taxon>Pseudomonadati</taxon>
        <taxon>Bdellovibrionota</taxon>
        <taxon>Bdellovibrionia</taxon>
        <taxon>Bdellovibrionales</taxon>
        <taxon>Pseudobdellovibrionaceae</taxon>
        <taxon>Pseudobdellovibrio</taxon>
    </lineage>
</organism>
<dbReference type="PATRIC" id="fig|1184267.3.peg.1743"/>
<feature type="domain" description="CNNM transmembrane" evidence="11">
    <location>
        <begin position="1"/>
        <end position="201"/>
    </location>
</feature>
<evidence type="ECO:0000256" key="4">
    <source>
        <dbReference type="ARBA" id="ARBA00022737"/>
    </source>
</evidence>
<gene>
    <name evidence="12" type="ORF">A11Q_1722</name>
</gene>
<dbReference type="InterPro" id="IPR002550">
    <property type="entry name" value="CNNM"/>
</dbReference>
<dbReference type="Pfam" id="PF01595">
    <property type="entry name" value="CNNM"/>
    <property type="match status" value="1"/>
</dbReference>
<keyword evidence="7" id="KW-0129">CBS domain</keyword>
<evidence type="ECO:0000256" key="6">
    <source>
        <dbReference type="ARBA" id="ARBA00023136"/>
    </source>
</evidence>
<evidence type="ECO:0008006" key="14">
    <source>
        <dbReference type="Google" id="ProtNLM"/>
    </source>
</evidence>
<dbReference type="InterPro" id="IPR046342">
    <property type="entry name" value="CBS_dom_sf"/>
</dbReference>
<dbReference type="PANTHER" id="PTHR43099:SF5">
    <property type="entry name" value="HLYC_CORC FAMILY TRANSPORTER"/>
    <property type="match status" value="1"/>
</dbReference>
<dbReference type="PROSITE" id="PS51371">
    <property type="entry name" value="CBS"/>
    <property type="match status" value="1"/>
</dbReference>
<evidence type="ECO:0000313" key="13">
    <source>
        <dbReference type="Proteomes" id="UP000012040"/>
    </source>
</evidence>
<evidence type="ECO:0000256" key="7">
    <source>
        <dbReference type="PROSITE-ProRule" id="PRU00703"/>
    </source>
</evidence>
<dbReference type="OrthoDB" id="20246at2"/>
<reference evidence="12 13" key="1">
    <citation type="journal article" date="2013" name="ISME J.">
        <title>By their genes ye shall know them: genomic signatures of predatory bacteria.</title>
        <authorList>
            <person name="Pasternak Z."/>
            <person name="Pietrokovski S."/>
            <person name="Rotem O."/>
            <person name="Gophna U."/>
            <person name="Lurie-Weinberger M.N."/>
            <person name="Jurkevitch E."/>
        </authorList>
    </citation>
    <scope>NUCLEOTIDE SEQUENCE [LARGE SCALE GENOMIC DNA]</scope>
    <source>
        <strain evidence="12 13">JSS</strain>
    </source>
</reference>
<dbReference type="EMBL" id="CP003537">
    <property type="protein sequence ID" value="AGH95938.1"/>
    <property type="molecule type" value="Genomic_DNA"/>
</dbReference>
<keyword evidence="3 8" id="KW-0812">Transmembrane</keyword>
<keyword evidence="4" id="KW-0677">Repeat</keyword>
<keyword evidence="6 8" id="KW-0472">Membrane</keyword>
<feature type="transmembrane region" description="Helical" evidence="9">
    <location>
        <begin position="6"/>
        <end position="27"/>
    </location>
</feature>
<feature type="transmembrane region" description="Helical" evidence="9">
    <location>
        <begin position="59"/>
        <end position="80"/>
    </location>
</feature>
<dbReference type="GO" id="GO:0005886">
    <property type="term" value="C:plasma membrane"/>
    <property type="evidence" value="ECO:0007669"/>
    <property type="project" value="UniProtKB-SubCell"/>
</dbReference>
<comment type="subcellular location">
    <subcellularLocation>
        <location evidence="1">Cell membrane</location>
        <topology evidence="1">Multi-pass membrane protein</topology>
    </subcellularLocation>
</comment>
<dbReference type="PROSITE" id="PS51846">
    <property type="entry name" value="CNNM"/>
    <property type="match status" value="1"/>
</dbReference>
<evidence type="ECO:0000256" key="5">
    <source>
        <dbReference type="ARBA" id="ARBA00022989"/>
    </source>
</evidence>
<dbReference type="Proteomes" id="UP000012040">
    <property type="component" value="Chromosome"/>
</dbReference>
<keyword evidence="5 8" id="KW-1133">Transmembrane helix</keyword>
<sequence length="350" mass="38459">MDELIVVAICLLLNALLAAYEMAFVSVARSELRALAKAGHNEAKTLLNLRENPERTLSIIQIGITLVGAIAAAVGGAGAGETLEPYLMQTFHLSERVAEAISLLIVVVPITYLSVVVGELVPKTLALRNPSKVVLAGAKFLFVADRIFSPIITVLEWSTQFLLKNLFPRSKKAMPQELPTIELNELSPIHQTFMLNLADIEKKQIKDIMLPFAQVVSVDVVTDIGDVLQTVLNSGHTRLPVRLNDTIAGVLHTKEFISFKESGETEWQKIIRPHTVVKSTDSALGAMRLLQDKKTHMAVVITPQGQVAGIVTLEDILEEVVGDIFDEDDDGRIRKIYASKTKSRMVKPQK</sequence>
<dbReference type="RefSeq" id="WP_015470428.1">
    <property type="nucleotide sequence ID" value="NC_020813.1"/>
</dbReference>
<dbReference type="InterPro" id="IPR044751">
    <property type="entry name" value="Ion_transp-like_CBS"/>
</dbReference>
<dbReference type="InterPro" id="IPR000644">
    <property type="entry name" value="CBS_dom"/>
</dbReference>
<dbReference type="KEGG" id="bex:A11Q_1722"/>
<dbReference type="Gene3D" id="3.10.580.10">
    <property type="entry name" value="CBS-domain"/>
    <property type="match status" value="1"/>
</dbReference>
<evidence type="ECO:0000313" key="12">
    <source>
        <dbReference type="EMBL" id="AGH95938.1"/>
    </source>
</evidence>
<keyword evidence="2" id="KW-1003">Cell membrane</keyword>
<evidence type="ECO:0000256" key="9">
    <source>
        <dbReference type="SAM" id="Phobius"/>
    </source>
</evidence>